<sequence>MKKITLLLLCLTISWSSYSQCTTATGGVYGEHFMANDGTVETIATDNWPNAEVSIIRGLVVGNTYTVTGTNTTSIYITITETQADLSIGTVINHGAASVNFTATTAQILIFWHLDAACTTQFGDNTFTTIQCIGPTCTCTDSVPNAVINPEPADGATNVALDQADPIDYPNRLYFTWVNGAGDPGTLFTLNLGTTSPPIEAAFTGFQNGDFIYYLDYNTTYYWSVDAINCAGTSSPTVWSFTTEKDPALSINEFNVQLFSVYPNPAQDIISIKTDISINNVDIFNVLGQRIIKFNTDDLKDKSMNISNLKNGVYFMKINSESKQQTIKFIKE</sequence>
<name>A0ABW7MPG8_9FLAO</name>
<comment type="caution">
    <text evidence="4">The sequence shown here is derived from an EMBL/GenBank/DDBJ whole genome shotgun (WGS) entry which is preliminary data.</text>
</comment>
<evidence type="ECO:0000259" key="3">
    <source>
        <dbReference type="Pfam" id="PF18962"/>
    </source>
</evidence>
<dbReference type="InterPro" id="IPR026444">
    <property type="entry name" value="Secre_tail"/>
</dbReference>
<evidence type="ECO:0000313" key="4">
    <source>
        <dbReference type="EMBL" id="MFH6768723.1"/>
    </source>
</evidence>
<feature type="domain" description="Secretion system C-terminal sorting" evidence="3">
    <location>
        <begin position="261"/>
        <end position="330"/>
    </location>
</feature>
<dbReference type="RefSeq" id="WP_395437973.1">
    <property type="nucleotide sequence ID" value="NZ_JBAWKC010000002.1"/>
</dbReference>
<accession>A0ABW7MPG8</accession>
<dbReference type="EMBL" id="JBAWKC010000002">
    <property type="protein sequence ID" value="MFH6768723.1"/>
    <property type="molecule type" value="Genomic_DNA"/>
</dbReference>
<evidence type="ECO:0000256" key="2">
    <source>
        <dbReference type="SAM" id="SignalP"/>
    </source>
</evidence>
<gene>
    <name evidence="4" type="ORF">V8G56_08250</name>
</gene>
<dbReference type="Proteomes" id="UP001610104">
    <property type="component" value="Unassembled WGS sequence"/>
</dbReference>
<proteinExistence type="predicted"/>
<keyword evidence="1 2" id="KW-0732">Signal</keyword>
<feature type="chain" id="PRO_5045184048" evidence="2">
    <location>
        <begin position="20"/>
        <end position="332"/>
    </location>
</feature>
<keyword evidence="5" id="KW-1185">Reference proteome</keyword>
<dbReference type="Pfam" id="PF18962">
    <property type="entry name" value="Por_Secre_tail"/>
    <property type="match status" value="1"/>
</dbReference>
<feature type="signal peptide" evidence="2">
    <location>
        <begin position="1"/>
        <end position="19"/>
    </location>
</feature>
<protein>
    <submittedName>
        <fullName evidence="4">T9SS type A sorting domain-containing protein</fullName>
    </submittedName>
</protein>
<evidence type="ECO:0000256" key="1">
    <source>
        <dbReference type="ARBA" id="ARBA00022729"/>
    </source>
</evidence>
<organism evidence="4 5">
    <name type="scientific">Gaetbulibacter aquiaggeris</name>
    <dbReference type="NCBI Taxonomy" id="1735373"/>
    <lineage>
        <taxon>Bacteria</taxon>
        <taxon>Pseudomonadati</taxon>
        <taxon>Bacteroidota</taxon>
        <taxon>Flavobacteriia</taxon>
        <taxon>Flavobacteriales</taxon>
        <taxon>Flavobacteriaceae</taxon>
        <taxon>Gaetbulibacter</taxon>
    </lineage>
</organism>
<reference evidence="4 5" key="1">
    <citation type="submission" date="2024-02" db="EMBL/GenBank/DDBJ databases">
        <title>A Gaetbulibacter species isolated from tidal flats and genomic insights of their niches.</title>
        <authorList>
            <person name="Ye Y."/>
        </authorList>
    </citation>
    <scope>NUCLEOTIDE SEQUENCE [LARGE SCALE GENOMIC DNA]</scope>
    <source>
        <strain evidence="4 5">KEM-8</strain>
    </source>
</reference>
<dbReference type="NCBIfam" id="TIGR04183">
    <property type="entry name" value="Por_Secre_tail"/>
    <property type="match status" value="1"/>
</dbReference>
<evidence type="ECO:0000313" key="5">
    <source>
        <dbReference type="Proteomes" id="UP001610104"/>
    </source>
</evidence>